<comment type="caution">
    <text evidence="1">The sequence shown here is derived from an EMBL/GenBank/DDBJ whole genome shotgun (WGS) entry which is preliminary data.</text>
</comment>
<dbReference type="Proteomes" id="UP000697107">
    <property type="component" value="Unassembled WGS sequence"/>
</dbReference>
<dbReference type="EMBL" id="RCMG01002231">
    <property type="protein sequence ID" value="KAG2812809.1"/>
    <property type="molecule type" value="Genomic_DNA"/>
</dbReference>
<dbReference type="Proteomes" id="UP000735874">
    <property type="component" value="Unassembled WGS sequence"/>
</dbReference>
<name>A0A8T0Y1Z6_9STRA</name>
<organism evidence="1 3">
    <name type="scientific">Phytophthora cactorum</name>
    <dbReference type="NCBI Taxonomy" id="29920"/>
    <lineage>
        <taxon>Eukaryota</taxon>
        <taxon>Sar</taxon>
        <taxon>Stramenopiles</taxon>
        <taxon>Oomycota</taxon>
        <taxon>Peronosporomycetes</taxon>
        <taxon>Peronosporales</taxon>
        <taxon>Peronosporaceae</taxon>
        <taxon>Phytophthora</taxon>
    </lineage>
</organism>
<reference evidence="1" key="1">
    <citation type="submission" date="2018-10" db="EMBL/GenBank/DDBJ databases">
        <title>Effector identification in a new, highly contiguous assembly of the strawberry crown rot pathogen Phytophthora cactorum.</title>
        <authorList>
            <person name="Armitage A.D."/>
            <person name="Nellist C.F."/>
            <person name="Bates H."/>
            <person name="Vickerstaff R.J."/>
            <person name="Harrison R.J."/>
        </authorList>
    </citation>
    <scope>NUCLEOTIDE SEQUENCE</scope>
    <source>
        <strain evidence="1">15-7</strain>
        <strain evidence="2">P415</strain>
    </source>
</reference>
<evidence type="ECO:0000313" key="3">
    <source>
        <dbReference type="Proteomes" id="UP000735874"/>
    </source>
</evidence>
<sequence>MVIHMSLSFTQGALARSLGSAWYVVIVAAAYELSSTQTWRPDGTDVAGAVIIDRVWRSSSVRETWPTCLFESYLLLSQVDVCASAVGKDELELLLHHLIAFPKSKARKMPIPRFGVSFARLSTGL</sequence>
<accession>A0A8T0Y1Z6</accession>
<evidence type="ECO:0000313" key="2">
    <source>
        <dbReference type="EMBL" id="KAG2958092.1"/>
    </source>
</evidence>
<dbReference type="AlphaFoldDB" id="A0A8T0Y1Z6"/>
<evidence type="ECO:0000313" key="1">
    <source>
        <dbReference type="EMBL" id="KAG2812809.1"/>
    </source>
</evidence>
<gene>
    <name evidence="1" type="ORF">PC113_g23517</name>
    <name evidence="2" type="ORF">PC118_g23697</name>
</gene>
<protein>
    <submittedName>
        <fullName evidence="1">Uncharacterized protein</fullName>
    </submittedName>
</protein>
<proteinExistence type="predicted"/>
<dbReference type="EMBL" id="RCML01002372">
    <property type="protein sequence ID" value="KAG2958092.1"/>
    <property type="molecule type" value="Genomic_DNA"/>
</dbReference>